<dbReference type="Proteomes" id="UP000014227">
    <property type="component" value="Chromosome I"/>
</dbReference>
<keyword evidence="3" id="KW-1185">Reference proteome</keyword>
<evidence type="ECO:0000313" key="2">
    <source>
        <dbReference type="EMBL" id="CCW35086.1"/>
    </source>
</evidence>
<dbReference type="InParanoid" id="S0EXQ8"/>
<dbReference type="PANTHER" id="PTHR45947:SF3">
    <property type="entry name" value="SULFOQUINOVOSYL TRANSFERASE SQD2"/>
    <property type="match status" value="1"/>
</dbReference>
<dbReference type="GO" id="GO:0016757">
    <property type="term" value="F:glycosyltransferase activity"/>
    <property type="evidence" value="ECO:0007669"/>
    <property type="project" value="InterPro"/>
</dbReference>
<keyword evidence="2" id="KW-0808">Transferase</keyword>
<accession>S0EXQ8</accession>
<dbReference type="STRING" id="454171.CP488_02827"/>
<dbReference type="RefSeq" id="WP_016482627.1">
    <property type="nucleotide sequence ID" value="NC_021487.1"/>
</dbReference>
<dbReference type="PATRIC" id="fig|1303518.3.peg.1292"/>
<evidence type="ECO:0000259" key="1">
    <source>
        <dbReference type="Pfam" id="PF00534"/>
    </source>
</evidence>
<dbReference type="OrthoDB" id="9801609at2"/>
<proteinExistence type="predicted"/>
<dbReference type="KEGG" id="ccz:CCALI_01268"/>
<evidence type="ECO:0000313" key="3">
    <source>
        <dbReference type="Proteomes" id="UP000014227"/>
    </source>
</evidence>
<dbReference type="Gene3D" id="3.40.50.2000">
    <property type="entry name" value="Glycogen Phosphorylase B"/>
    <property type="match status" value="2"/>
</dbReference>
<dbReference type="AlphaFoldDB" id="S0EXQ8"/>
<dbReference type="HOGENOM" id="CLU_041001_0_0_0"/>
<feature type="domain" description="Glycosyl transferase family 1" evidence="1">
    <location>
        <begin position="189"/>
        <end position="328"/>
    </location>
</feature>
<dbReference type="PANTHER" id="PTHR45947">
    <property type="entry name" value="SULFOQUINOVOSYL TRANSFERASE SQD2"/>
    <property type="match status" value="1"/>
</dbReference>
<dbReference type="eggNOG" id="COG0438">
    <property type="taxonomic scope" value="Bacteria"/>
</dbReference>
<organism evidence="2 3">
    <name type="scientific">Chthonomonas calidirosea (strain DSM 23976 / ICMP 18418 / T49)</name>
    <dbReference type="NCBI Taxonomy" id="1303518"/>
    <lineage>
        <taxon>Bacteria</taxon>
        <taxon>Bacillati</taxon>
        <taxon>Armatimonadota</taxon>
        <taxon>Chthonomonadia</taxon>
        <taxon>Chthonomonadales</taxon>
        <taxon>Chthonomonadaceae</taxon>
        <taxon>Chthonomonas</taxon>
    </lineage>
</organism>
<dbReference type="EMBL" id="HF951689">
    <property type="protein sequence ID" value="CCW35086.1"/>
    <property type="molecule type" value="Genomic_DNA"/>
</dbReference>
<dbReference type="InterPro" id="IPR001296">
    <property type="entry name" value="Glyco_trans_1"/>
</dbReference>
<dbReference type="SUPFAM" id="SSF53756">
    <property type="entry name" value="UDP-Glycosyltransferase/glycogen phosphorylase"/>
    <property type="match status" value="1"/>
</dbReference>
<dbReference type="Pfam" id="PF00534">
    <property type="entry name" value="Glycos_transf_1"/>
    <property type="match status" value="1"/>
</dbReference>
<sequence>MRVAIVHDYLAQMGGAEKVVEVLHEMFPEAPVYTSVYVPEAMPASFKSWDIRTSFLQHLPALKKTHRFALPLYPLAFESFDLRDYDLVISSSSAFAKGVITQPHTVHICYTHTPMRFGWMTHSYLEREEIGRLGRILLEPLLYRLRLWDVVAALRIDRYIANSTVVAQRIAHFYRRECDIVYPPVDTSRFKPSAHKEDYYLVAARFAPYKRLDLAIEACNRLKRPLKVVGSGRQEAYLRRIAGPTVEFLGRVSDAELVQLMAHARGYIMPGQEDFGISPVEANACGCPVIAYAAGGALDTQVDGVTGVLFSEQSVESLCEALCRAENLAFDIHVMRQHAQQFDTSVFKERIRQIIGEEMAKHHKVVSGERRQNV</sequence>
<reference evidence="3" key="1">
    <citation type="submission" date="2013-03" db="EMBL/GenBank/DDBJ databases">
        <title>Genome sequence of Chthonomonas calidirosea, the first sequenced genome from the Armatimonadetes phylum (formally candidate division OP10).</title>
        <authorList>
            <person name="Lee K.C.Y."/>
            <person name="Morgan X.C."/>
            <person name="Dunfield P.F."/>
            <person name="Tamas I."/>
            <person name="Houghton K.M."/>
            <person name="Vyssotski M."/>
            <person name="Ryan J.L.J."/>
            <person name="Lagutin K."/>
            <person name="McDonald I.R."/>
            <person name="Stott M.B."/>
        </authorList>
    </citation>
    <scope>NUCLEOTIDE SEQUENCE [LARGE SCALE GENOMIC DNA]</scope>
    <source>
        <strain evidence="3">DSM 23976 / ICMP 18418 / T49</strain>
    </source>
</reference>
<dbReference type="InterPro" id="IPR050194">
    <property type="entry name" value="Glycosyltransferase_grp1"/>
</dbReference>
<name>S0EXQ8_CHTCT</name>
<gene>
    <name evidence="2" type="ORF">CCALI_01268</name>
</gene>
<protein>
    <submittedName>
        <fullName evidence="2">Glycosyltransferase</fullName>
    </submittedName>
</protein>